<organism evidence="5 6">
    <name type="scientific">Potamilus streckersoni</name>
    <dbReference type="NCBI Taxonomy" id="2493646"/>
    <lineage>
        <taxon>Eukaryota</taxon>
        <taxon>Metazoa</taxon>
        <taxon>Spiralia</taxon>
        <taxon>Lophotrochozoa</taxon>
        <taxon>Mollusca</taxon>
        <taxon>Bivalvia</taxon>
        <taxon>Autobranchia</taxon>
        <taxon>Heteroconchia</taxon>
        <taxon>Palaeoheterodonta</taxon>
        <taxon>Unionida</taxon>
        <taxon>Unionoidea</taxon>
        <taxon>Unionidae</taxon>
        <taxon>Ambleminae</taxon>
        <taxon>Lampsilini</taxon>
        <taxon>Potamilus</taxon>
    </lineage>
</organism>
<dbReference type="Pfam" id="PF00651">
    <property type="entry name" value="BTB"/>
    <property type="match status" value="1"/>
</dbReference>
<dbReference type="SMART" id="SM00875">
    <property type="entry name" value="BACK"/>
    <property type="match status" value="1"/>
</dbReference>
<dbReference type="InterPro" id="IPR038648">
    <property type="entry name" value="PHR_sf"/>
</dbReference>
<comment type="subcellular location">
    <subcellularLocation>
        <location evidence="1">Cytoplasm</location>
    </subcellularLocation>
</comment>
<proteinExistence type="predicted"/>
<keyword evidence="2" id="KW-0963">Cytoplasm</keyword>
<dbReference type="AlphaFoldDB" id="A0AAE0TEJ7"/>
<dbReference type="Gene3D" id="3.30.710.10">
    <property type="entry name" value="Potassium Channel Kv1.1, Chain A"/>
    <property type="match status" value="1"/>
</dbReference>
<keyword evidence="6" id="KW-1185">Reference proteome</keyword>
<feature type="region of interest" description="Disordered" evidence="3">
    <location>
        <begin position="1"/>
        <end position="141"/>
    </location>
</feature>
<dbReference type="Proteomes" id="UP001195483">
    <property type="component" value="Unassembled WGS sequence"/>
</dbReference>
<dbReference type="Gene3D" id="2.60.120.820">
    <property type="entry name" value="PHR domain"/>
    <property type="match status" value="1"/>
</dbReference>
<gene>
    <name evidence="5" type="ORF">CHS0354_035459</name>
</gene>
<dbReference type="PANTHER" id="PTHR45774:SF3">
    <property type="entry name" value="BTB (POZ) DOMAIN-CONTAINING 2B-RELATED"/>
    <property type="match status" value="1"/>
</dbReference>
<dbReference type="EMBL" id="JAEAOA010002070">
    <property type="protein sequence ID" value="KAK3608455.1"/>
    <property type="molecule type" value="Genomic_DNA"/>
</dbReference>
<dbReference type="InterPro" id="IPR012983">
    <property type="entry name" value="PHR"/>
</dbReference>
<sequence>MANLNSGQQQMRTSNQSHGRRTVSDDQPPISRTPSDDRQLLRSLVETPDDQDPYPDNAYEQSSYPQSKQNTLQNQSKNARRSHQETQNKTASQPVTQNRTLSGENITADSQYGDQNGSQWSRAESEASQKSGQSIFSASRVQSSQTSEDTWWQSGKSVTECNLYMLTFQIECDVTFLVGDAQEHIKAHKYVLISRSPEYFRKFTKQEQSQSISLKVPDIQPKIFREVLKYLYTDEIEVTDDNITPMLYASKKLALKGVAAKCFKFLDSKMYSENVCKIMEQAHVYEENNLYEKCLRFIYVNGSEVLKSSSFPELCSTCVEKVIDSDTLRADEIEVFEAMMTWASRACAHKKLQPNDKNRREALGNLLFLIRFPVIDVNYFTQNISLGSLMTKDESLSIFQYHHGEEQRLPNRFKKRPRDKTIKPIAENLVPDMMSSNQPAPTSKAIRFRAVDGTWKLKGIPDAICFTVSKPIVLHGAEIYGSTEGPESFLVNVKIFDDTKQEAMTCDVNIYTTPGQQKYDILLPRPMRIPPFRVFTIQIIVKGATSWRGVDGMVEVVSNGVSFQFTNSNRSSNGTDITVGQIPGILFSNTH</sequence>
<reference evidence="5" key="3">
    <citation type="submission" date="2023-05" db="EMBL/GenBank/DDBJ databases">
        <authorList>
            <person name="Smith C.H."/>
        </authorList>
    </citation>
    <scope>NUCLEOTIDE SEQUENCE</scope>
    <source>
        <strain evidence="5">CHS0354</strain>
        <tissue evidence="5">Mantle</tissue>
    </source>
</reference>
<dbReference type="InterPro" id="IPR011705">
    <property type="entry name" value="BACK"/>
</dbReference>
<dbReference type="InterPro" id="IPR011333">
    <property type="entry name" value="SKP1/BTB/POZ_sf"/>
</dbReference>
<evidence type="ECO:0000313" key="6">
    <source>
        <dbReference type="Proteomes" id="UP001195483"/>
    </source>
</evidence>
<feature type="domain" description="BTB" evidence="4">
    <location>
        <begin position="172"/>
        <end position="240"/>
    </location>
</feature>
<dbReference type="Pfam" id="PF07707">
    <property type="entry name" value="BACK"/>
    <property type="match status" value="1"/>
</dbReference>
<dbReference type="SUPFAM" id="SSF54695">
    <property type="entry name" value="POZ domain"/>
    <property type="match status" value="1"/>
</dbReference>
<reference evidence="5" key="2">
    <citation type="journal article" date="2021" name="Genome Biol. Evol.">
        <title>Developing a high-quality reference genome for a parasitic bivalve with doubly uniparental inheritance (Bivalvia: Unionida).</title>
        <authorList>
            <person name="Smith C.H."/>
        </authorList>
    </citation>
    <scope>NUCLEOTIDE SEQUENCE</scope>
    <source>
        <strain evidence="5">CHS0354</strain>
        <tissue evidence="5">Mantle</tissue>
    </source>
</reference>
<dbReference type="PANTHER" id="PTHR45774">
    <property type="entry name" value="BTB/POZ DOMAIN-CONTAINING"/>
    <property type="match status" value="1"/>
</dbReference>
<feature type="compositionally biased region" description="Polar residues" evidence="3">
    <location>
        <begin position="59"/>
        <end position="77"/>
    </location>
</feature>
<feature type="compositionally biased region" description="Polar residues" evidence="3">
    <location>
        <begin position="85"/>
        <end position="141"/>
    </location>
</feature>
<protein>
    <recommendedName>
        <fullName evidence="4">BTB domain-containing protein</fullName>
    </recommendedName>
</protein>
<name>A0AAE0TEJ7_9BIVA</name>
<accession>A0AAE0TEJ7</accession>
<dbReference type="InterPro" id="IPR000210">
    <property type="entry name" value="BTB/POZ_dom"/>
</dbReference>
<evidence type="ECO:0000256" key="2">
    <source>
        <dbReference type="ARBA" id="ARBA00022490"/>
    </source>
</evidence>
<reference evidence="5" key="1">
    <citation type="journal article" date="2021" name="Genome Biol. Evol.">
        <title>A High-Quality Reference Genome for a Parasitic Bivalve with Doubly Uniparental Inheritance (Bivalvia: Unionida).</title>
        <authorList>
            <person name="Smith C.H."/>
        </authorList>
    </citation>
    <scope>NUCLEOTIDE SEQUENCE</scope>
    <source>
        <strain evidence="5">CHS0354</strain>
    </source>
</reference>
<dbReference type="PROSITE" id="PS50097">
    <property type="entry name" value="BTB"/>
    <property type="match status" value="1"/>
</dbReference>
<dbReference type="GO" id="GO:0022008">
    <property type="term" value="P:neurogenesis"/>
    <property type="evidence" value="ECO:0007669"/>
    <property type="project" value="TreeGrafter"/>
</dbReference>
<dbReference type="Gene3D" id="1.25.40.420">
    <property type="match status" value="1"/>
</dbReference>
<comment type="caution">
    <text evidence="5">The sequence shown here is derived from an EMBL/GenBank/DDBJ whole genome shotgun (WGS) entry which is preliminary data.</text>
</comment>
<dbReference type="SMART" id="SM00225">
    <property type="entry name" value="BTB"/>
    <property type="match status" value="1"/>
</dbReference>
<dbReference type="Pfam" id="PF08005">
    <property type="entry name" value="PHR"/>
    <property type="match status" value="1"/>
</dbReference>
<evidence type="ECO:0000256" key="3">
    <source>
        <dbReference type="SAM" id="MobiDB-lite"/>
    </source>
</evidence>
<feature type="compositionally biased region" description="Polar residues" evidence="3">
    <location>
        <begin position="1"/>
        <end position="17"/>
    </location>
</feature>
<evidence type="ECO:0000313" key="5">
    <source>
        <dbReference type="EMBL" id="KAK3608455.1"/>
    </source>
</evidence>
<evidence type="ECO:0000259" key="4">
    <source>
        <dbReference type="PROSITE" id="PS50097"/>
    </source>
</evidence>
<evidence type="ECO:0000256" key="1">
    <source>
        <dbReference type="ARBA" id="ARBA00004496"/>
    </source>
</evidence>
<dbReference type="GO" id="GO:0005829">
    <property type="term" value="C:cytosol"/>
    <property type="evidence" value="ECO:0007669"/>
    <property type="project" value="TreeGrafter"/>
</dbReference>